<comment type="caution">
    <text evidence="1">The sequence shown here is derived from an EMBL/GenBank/DDBJ whole genome shotgun (WGS) entry which is preliminary data.</text>
</comment>
<gene>
    <name evidence="1" type="ORF">FM996_17245</name>
</gene>
<dbReference type="Proteomes" id="UP000316781">
    <property type="component" value="Unassembled WGS sequence"/>
</dbReference>
<dbReference type="AlphaFoldDB" id="A0A549SL90"/>
<proteinExistence type="predicted"/>
<dbReference type="EMBL" id="VJMF01000073">
    <property type="protein sequence ID" value="TRL30317.1"/>
    <property type="molecule type" value="Genomic_DNA"/>
</dbReference>
<evidence type="ECO:0000313" key="2">
    <source>
        <dbReference type="Proteomes" id="UP000316781"/>
    </source>
</evidence>
<reference evidence="1 2" key="1">
    <citation type="submission" date="2019-07" db="EMBL/GenBank/DDBJ databases">
        <title>Ln-dependent methylotrophs.</title>
        <authorList>
            <person name="Tani A."/>
        </authorList>
    </citation>
    <scope>NUCLEOTIDE SEQUENCE [LARGE SCALE GENOMIC DNA]</scope>
    <source>
        <strain evidence="1 2">SM89A</strain>
    </source>
</reference>
<evidence type="ECO:0000313" key="1">
    <source>
        <dbReference type="EMBL" id="TRL30317.1"/>
    </source>
</evidence>
<sequence>MKIIIGEPIPFFSNGDEDSFFYWLKSIDAVQGFVGCPSGLEITLTDPVDEHSLRELIGLATRYGLDMRWLRQFRNDANKLWFDDETTYWHKSVFGSN</sequence>
<accession>A0A549SL90</accession>
<name>A0A549SL90_METSR</name>
<protein>
    <submittedName>
        <fullName evidence="1">Uncharacterized protein</fullName>
    </submittedName>
</protein>
<dbReference type="RefSeq" id="WP_142864041.1">
    <property type="nucleotide sequence ID" value="NZ_VJMF01000073.1"/>
</dbReference>
<organism evidence="1 2">
    <name type="scientific">Methylosinus sporium</name>
    <dbReference type="NCBI Taxonomy" id="428"/>
    <lineage>
        <taxon>Bacteria</taxon>
        <taxon>Pseudomonadati</taxon>
        <taxon>Pseudomonadota</taxon>
        <taxon>Alphaproteobacteria</taxon>
        <taxon>Hyphomicrobiales</taxon>
        <taxon>Methylocystaceae</taxon>
        <taxon>Methylosinus</taxon>
    </lineage>
</organism>